<dbReference type="GO" id="GO:0005739">
    <property type="term" value="C:mitochondrion"/>
    <property type="evidence" value="ECO:0007669"/>
    <property type="project" value="UniProtKB-SubCell"/>
</dbReference>
<dbReference type="AlphaFoldDB" id="A0A1A9UR95"/>
<keyword evidence="5" id="KW-0819">tRNA processing</keyword>
<keyword evidence="7" id="KW-0175">Coiled coil</keyword>
<evidence type="ECO:0000259" key="10">
    <source>
        <dbReference type="PROSITE" id="PS51675"/>
    </source>
</evidence>
<dbReference type="InterPro" id="IPR007356">
    <property type="entry name" value="tRNA_m1G_MeTrfase_euk"/>
</dbReference>
<dbReference type="Proteomes" id="UP000078200">
    <property type="component" value="Unassembled WGS sequence"/>
</dbReference>
<dbReference type="PANTHER" id="PTHR13563:SF5">
    <property type="entry name" value="TRNA METHYLTRANSFERASE 10 HOMOLOG C"/>
    <property type="match status" value="1"/>
</dbReference>
<dbReference type="GO" id="GO:0032259">
    <property type="term" value="P:methylation"/>
    <property type="evidence" value="ECO:0007669"/>
    <property type="project" value="UniProtKB-KW"/>
</dbReference>
<dbReference type="Gene3D" id="3.40.1280.30">
    <property type="match status" value="1"/>
</dbReference>
<evidence type="ECO:0000256" key="7">
    <source>
        <dbReference type="ARBA" id="ARBA00023054"/>
    </source>
</evidence>
<dbReference type="PROSITE" id="PS51675">
    <property type="entry name" value="SAM_MT_TRM10"/>
    <property type="match status" value="1"/>
</dbReference>
<evidence type="ECO:0000256" key="2">
    <source>
        <dbReference type="ARBA" id="ARBA00022603"/>
    </source>
</evidence>
<dbReference type="InterPro" id="IPR038459">
    <property type="entry name" value="MT_TRM10-typ_sf"/>
</dbReference>
<keyword evidence="12" id="KW-1185">Reference proteome</keyword>
<organism evidence="11 12">
    <name type="scientific">Glossina austeni</name>
    <name type="common">Savannah tsetse fly</name>
    <dbReference type="NCBI Taxonomy" id="7395"/>
    <lineage>
        <taxon>Eukaryota</taxon>
        <taxon>Metazoa</taxon>
        <taxon>Ecdysozoa</taxon>
        <taxon>Arthropoda</taxon>
        <taxon>Hexapoda</taxon>
        <taxon>Insecta</taxon>
        <taxon>Pterygota</taxon>
        <taxon>Neoptera</taxon>
        <taxon>Endopterygota</taxon>
        <taxon>Diptera</taxon>
        <taxon>Brachycera</taxon>
        <taxon>Muscomorpha</taxon>
        <taxon>Hippoboscoidea</taxon>
        <taxon>Glossinidae</taxon>
        <taxon>Glossina</taxon>
    </lineage>
</organism>
<keyword evidence="3" id="KW-0808">Transferase</keyword>
<feature type="domain" description="SAM-dependent MTase TRM10-type" evidence="10">
    <location>
        <begin position="204"/>
        <end position="393"/>
    </location>
</feature>
<evidence type="ECO:0000256" key="1">
    <source>
        <dbReference type="ARBA" id="ARBA00004173"/>
    </source>
</evidence>
<dbReference type="InterPro" id="IPR028564">
    <property type="entry name" value="MT_TRM10-typ"/>
</dbReference>
<evidence type="ECO:0000256" key="8">
    <source>
        <dbReference type="ARBA" id="ARBA00023128"/>
    </source>
</evidence>
<dbReference type="GO" id="GO:0000049">
    <property type="term" value="F:tRNA binding"/>
    <property type="evidence" value="ECO:0007669"/>
    <property type="project" value="TreeGrafter"/>
</dbReference>
<keyword evidence="6" id="KW-0809">Transit peptide</keyword>
<dbReference type="EnsemblMetazoa" id="GAUT012823-RA">
    <property type="protein sequence ID" value="GAUT012823-PA"/>
    <property type="gene ID" value="GAUT012823"/>
</dbReference>
<accession>A0A1A9UR95</accession>
<sequence>MFNKLTTIKNCIVLLPRKTVEFKRSLQSKSSQVITEAVCADQNHVENSTNPFAVNKKFKANMLENEKEDLESFLSATNTDNKMGRPAISPEERERRLKVLQLEAEVARQEGKRVPTLDSLKDHHWDQIIAMPSRSARMRLYSFLWRNAAIAESKKIKKQEKAAGAQERIEAIRKERAENPHIVYGLGNVSMFLRVYDTTINHWMNHRLIRAMMFSPKIVLDCSYDNQMDRREAENAAKQLMLCFAENRAHDDPFDLHYCNVDLESACMKRLQSFIPTMLNPDFPMNIHSECFTEIFPKDNIDCQKDLETYNADDVYVIGAMVDKRHAEPLSLAKAKRLGLRVARLPLDRYLQWGSGSGKSLTLNQMVNILLDLKKTGDWVTSLKHVPRRKVIDSKERLASFYEKQKNKVNVRVDKIFDDDNAIFKPVNSVRSHKKYLKFNLSTWGSKK</sequence>
<evidence type="ECO:0000256" key="6">
    <source>
        <dbReference type="ARBA" id="ARBA00022946"/>
    </source>
</evidence>
<evidence type="ECO:0000313" key="12">
    <source>
        <dbReference type="Proteomes" id="UP000078200"/>
    </source>
</evidence>
<dbReference type="VEuPathDB" id="VectorBase:GAUT012823"/>
<dbReference type="GO" id="GO:0008168">
    <property type="term" value="F:methyltransferase activity"/>
    <property type="evidence" value="ECO:0007669"/>
    <property type="project" value="UniProtKB-KW"/>
</dbReference>
<proteinExistence type="predicted"/>
<dbReference type="STRING" id="7395.A0A1A9UR95"/>
<dbReference type="GO" id="GO:0097745">
    <property type="term" value="P:mitochondrial tRNA 5'-end processing"/>
    <property type="evidence" value="ECO:0007669"/>
    <property type="project" value="TreeGrafter"/>
</dbReference>
<protein>
    <recommendedName>
        <fullName evidence="9">RNA (guanine-9-)-methyltransferase domain-containing protein 1</fullName>
    </recommendedName>
</protein>
<name>A0A1A9UR95_GLOAU</name>
<keyword evidence="4" id="KW-0949">S-adenosyl-L-methionine</keyword>
<evidence type="ECO:0000256" key="4">
    <source>
        <dbReference type="ARBA" id="ARBA00022691"/>
    </source>
</evidence>
<dbReference type="GO" id="GO:0070131">
    <property type="term" value="P:positive regulation of mitochondrial translation"/>
    <property type="evidence" value="ECO:0007669"/>
    <property type="project" value="TreeGrafter"/>
</dbReference>
<dbReference type="GO" id="GO:0005654">
    <property type="term" value="C:nucleoplasm"/>
    <property type="evidence" value="ECO:0007669"/>
    <property type="project" value="TreeGrafter"/>
</dbReference>
<evidence type="ECO:0000313" key="11">
    <source>
        <dbReference type="EnsemblMetazoa" id="GAUT012823-PA"/>
    </source>
</evidence>
<dbReference type="PANTHER" id="PTHR13563">
    <property type="entry name" value="TRNA (GUANINE-9-) METHYLTRANSFERASE"/>
    <property type="match status" value="1"/>
</dbReference>
<keyword evidence="2" id="KW-0489">Methyltransferase</keyword>
<comment type="subcellular location">
    <subcellularLocation>
        <location evidence="1">Mitochondrion</location>
    </subcellularLocation>
</comment>
<reference evidence="11" key="1">
    <citation type="submission" date="2020-05" db="UniProtKB">
        <authorList>
            <consortium name="EnsemblMetazoa"/>
        </authorList>
    </citation>
    <scope>IDENTIFICATION</scope>
    <source>
        <strain evidence="11">TTRI</strain>
    </source>
</reference>
<keyword evidence="8" id="KW-0496">Mitochondrion</keyword>
<evidence type="ECO:0000256" key="3">
    <source>
        <dbReference type="ARBA" id="ARBA00022679"/>
    </source>
</evidence>
<evidence type="ECO:0000256" key="9">
    <source>
        <dbReference type="ARBA" id="ARBA00029803"/>
    </source>
</evidence>
<dbReference type="CDD" id="cd18102">
    <property type="entry name" value="Trm10_MRRP1"/>
    <property type="match status" value="1"/>
</dbReference>
<dbReference type="InterPro" id="IPR025812">
    <property type="entry name" value="Trm10_C_MTase_dom"/>
</dbReference>
<evidence type="ECO:0000256" key="5">
    <source>
        <dbReference type="ARBA" id="ARBA00022694"/>
    </source>
</evidence>